<keyword evidence="3 6" id="KW-0963">Cytoplasm</keyword>
<dbReference type="InterPro" id="IPR003713">
    <property type="entry name" value="FliS"/>
</dbReference>
<evidence type="ECO:0000256" key="1">
    <source>
        <dbReference type="ARBA" id="ARBA00004514"/>
    </source>
</evidence>
<dbReference type="GO" id="GO:0071973">
    <property type="term" value="P:bacterial-type flagellum-dependent cell motility"/>
    <property type="evidence" value="ECO:0007669"/>
    <property type="project" value="TreeGrafter"/>
</dbReference>
<keyword evidence="4 6" id="KW-1005">Bacterial flagellum biogenesis</keyword>
<keyword evidence="7" id="KW-0966">Cell projection</keyword>
<keyword evidence="7" id="KW-0969">Cilium</keyword>
<comment type="subcellular location">
    <subcellularLocation>
        <location evidence="1 6">Cytoplasm</location>
        <location evidence="1 6">Cytosol</location>
    </subcellularLocation>
</comment>
<dbReference type="NCBIfam" id="TIGR00208">
    <property type="entry name" value="fliS"/>
    <property type="match status" value="1"/>
</dbReference>
<keyword evidence="5" id="KW-0143">Chaperone</keyword>
<keyword evidence="8" id="KW-1185">Reference proteome</keyword>
<proteinExistence type="inferred from homology"/>
<comment type="similarity">
    <text evidence="2 6">Belongs to the FliS family.</text>
</comment>
<organism evidence="7 8">
    <name type="scientific">Pseudomonas mangiferae</name>
    <dbReference type="NCBI Taxonomy" id="2593654"/>
    <lineage>
        <taxon>Bacteria</taxon>
        <taxon>Pseudomonadati</taxon>
        <taxon>Pseudomonadota</taxon>
        <taxon>Gammaproteobacteria</taxon>
        <taxon>Pseudomonadales</taxon>
        <taxon>Pseudomonadaceae</taxon>
        <taxon>Pseudomonas</taxon>
    </lineage>
</organism>
<dbReference type="Gene3D" id="1.20.120.340">
    <property type="entry name" value="Flagellar protein FliS"/>
    <property type="match status" value="1"/>
</dbReference>
<sequence length="126" mass="13445">MSAMMAIKQYQQVGVQAQVAEATPHRLIQMLMQGGLERLAQAQGALQRGQGALKGELIGKSISIIGGLREALDLGKGGELAANLDALYDYMIARLLEANRVNDPALLEEVSGLLREVKTGWDGIAS</sequence>
<dbReference type="Proteomes" id="UP000315235">
    <property type="component" value="Unassembled WGS sequence"/>
</dbReference>
<dbReference type="CDD" id="cd16098">
    <property type="entry name" value="FliS"/>
    <property type="match status" value="1"/>
</dbReference>
<evidence type="ECO:0000313" key="8">
    <source>
        <dbReference type="Proteomes" id="UP000315235"/>
    </source>
</evidence>
<dbReference type="RefSeq" id="WP_143488780.1">
    <property type="nucleotide sequence ID" value="NZ_VJOY01000008.1"/>
</dbReference>
<dbReference type="InterPro" id="IPR036584">
    <property type="entry name" value="FliS_sf"/>
</dbReference>
<protein>
    <recommendedName>
        <fullName evidence="6">Flagellar secretion chaperone FliS</fullName>
    </recommendedName>
</protein>
<dbReference type="GO" id="GO:0005829">
    <property type="term" value="C:cytosol"/>
    <property type="evidence" value="ECO:0007669"/>
    <property type="project" value="UniProtKB-SubCell"/>
</dbReference>
<dbReference type="GO" id="GO:0044780">
    <property type="term" value="P:bacterial-type flagellum assembly"/>
    <property type="evidence" value="ECO:0007669"/>
    <property type="project" value="InterPro"/>
</dbReference>
<dbReference type="PIRSF" id="PIRSF039090">
    <property type="entry name" value="Flis"/>
    <property type="match status" value="1"/>
</dbReference>
<dbReference type="PANTHER" id="PTHR34773">
    <property type="entry name" value="FLAGELLAR SECRETION CHAPERONE FLIS"/>
    <property type="match status" value="1"/>
</dbReference>
<dbReference type="EMBL" id="VJOY01000008">
    <property type="protein sequence ID" value="TRX74452.1"/>
    <property type="molecule type" value="Genomic_DNA"/>
</dbReference>
<dbReference type="AlphaFoldDB" id="A0A553GY78"/>
<evidence type="ECO:0000256" key="2">
    <source>
        <dbReference type="ARBA" id="ARBA00008787"/>
    </source>
</evidence>
<comment type="caution">
    <text evidence="7">The sequence shown here is derived from an EMBL/GenBank/DDBJ whole genome shotgun (WGS) entry which is preliminary data.</text>
</comment>
<evidence type="ECO:0000313" key="7">
    <source>
        <dbReference type="EMBL" id="TRX74452.1"/>
    </source>
</evidence>
<dbReference type="PANTHER" id="PTHR34773:SF1">
    <property type="entry name" value="FLAGELLAR SECRETION CHAPERONE FLIS"/>
    <property type="match status" value="1"/>
</dbReference>
<evidence type="ECO:0000256" key="6">
    <source>
        <dbReference type="PIRNR" id="PIRNR039090"/>
    </source>
</evidence>
<dbReference type="OrthoDB" id="9792010at2"/>
<accession>A0A553GY78</accession>
<evidence type="ECO:0000256" key="5">
    <source>
        <dbReference type="ARBA" id="ARBA00023186"/>
    </source>
</evidence>
<dbReference type="Pfam" id="PF02561">
    <property type="entry name" value="FliS"/>
    <property type="match status" value="1"/>
</dbReference>
<name>A0A553GY78_9PSED</name>
<keyword evidence="7" id="KW-0282">Flagellum</keyword>
<evidence type="ECO:0000256" key="3">
    <source>
        <dbReference type="ARBA" id="ARBA00022490"/>
    </source>
</evidence>
<reference evidence="7 8" key="1">
    <citation type="submission" date="2019-07" db="EMBL/GenBank/DDBJ databases">
        <title>Pseudomonas mangiferae sp. nov., isolated from bark of mango tree in Thailand.</title>
        <authorList>
            <person name="Srisuk N."/>
            <person name="Anurat P."/>
        </authorList>
    </citation>
    <scope>NUCLEOTIDE SEQUENCE [LARGE SCALE GENOMIC DNA]</scope>
    <source>
        <strain evidence="7 8">DMKU_BBB3-04</strain>
    </source>
</reference>
<evidence type="ECO:0000256" key="4">
    <source>
        <dbReference type="ARBA" id="ARBA00022795"/>
    </source>
</evidence>
<dbReference type="SUPFAM" id="SSF101116">
    <property type="entry name" value="Flagellar export chaperone FliS"/>
    <property type="match status" value="1"/>
</dbReference>
<gene>
    <name evidence="7" type="primary">fliS</name>
    <name evidence="7" type="ORF">FM069_12990</name>
</gene>